<dbReference type="Proteomes" id="UP000532311">
    <property type="component" value="Unassembled WGS sequence"/>
</dbReference>
<dbReference type="AlphaFoldDB" id="A0A8H5XRY5"/>
<dbReference type="EMBL" id="JAAQPF010000664">
    <property type="protein sequence ID" value="KAF5698342.1"/>
    <property type="molecule type" value="Genomic_DNA"/>
</dbReference>
<sequence length="241" mass="24964">MSNHLKHLSKLQSIAHNPQTHLLSTMFLSAVISPLLLVASAALAAANPQPSFAAVVAPHLQVSVEAVDELLMSNTSEHLTSIDVAKWAPALGQPVEVLTNLDSETKFKVFYFLHQAISEGPGSLSKRDQATAEKDAAIIRQKAASYQSTVTVEAAEDELRCQSTTSCILCIGAAATSAGGLIASCSAAALRANNLRVAGSNTPQAAEVNGAVIIAELLACAAKPLTGFLVATGVCLKVTGH</sequence>
<accession>A0A8H5XRY5</accession>
<organism evidence="2 3">
    <name type="scientific">Fusarium globosum</name>
    <dbReference type="NCBI Taxonomy" id="78864"/>
    <lineage>
        <taxon>Eukaryota</taxon>
        <taxon>Fungi</taxon>
        <taxon>Dikarya</taxon>
        <taxon>Ascomycota</taxon>
        <taxon>Pezizomycotina</taxon>
        <taxon>Sordariomycetes</taxon>
        <taxon>Hypocreomycetidae</taxon>
        <taxon>Hypocreales</taxon>
        <taxon>Nectriaceae</taxon>
        <taxon>Fusarium</taxon>
        <taxon>Fusarium fujikuroi species complex</taxon>
    </lineage>
</organism>
<evidence type="ECO:0000313" key="3">
    <source>
        <dbReference type="Proteomes" id="UP000532311"/>
    </source>
</evidence>
<reference evidence="2 3" key="1">
    <citation type="submission" date="2020-05" db="EMBL/GenBank/DDBJ databases">
        <title>Identification and distribution of gene clusters putatively required for synthesis of sphingolipid metabolism inhibitors in phylogenetically diverse species of the filamentous fungus Fusarium.</title>
        <authorList>
            <person name="Kim H.-S."/>
            <person name="Busman M."/>
            <person name="Brown D.W."/>
            <person name="Divon H."/>
            <person name="Uhlig S."/>
            <person name="Proctor R.H."/>
        </authorList>
    </citation>
    <scope>NUCLEOTIDE SEQUENCE [LARGE SCALE GENOMIC DNA]</scope>
    <source>
        <strain evidence="2 3">NRRL 26131</strain>
    </source>
</reference>
<evidence type="ECO:0000313" key="2">
    <source>
        <dbReference type="EMBL" id="KAF5698342.1"/>
    </source>
</evidence>
<name>A0A8H5XRY5_9HYPO</name>
<proteinExistence type="predicted"/>
<gene>
    <name evidence="2" type="ORF">FGLOB1_12131</name>
</gene>
<comment type="caution">
    <text evidence="2">The sequence shown here is derived from an EMBL/GenBank/DDBJ whole genome shotgun (WGS) entry which is preliminary data.</text>
</comment>
<evidence type="ECO:0000256" key="1">
    <source>
        <dbReference type="SAM" id="SignalP"/>
    </source>
</evidence>
<keyword evidence="1" id="KW-0732">Signal</keyword>
<feature type="chain" id="PRO_5034552366" evidence="1">
    <location>
        <begin position="47"/>
        <end position="241"/>
    </location>
</feature>
<keyword evidence="3" id="KW-1185">Reference proteome</keyword>
<protein>
    <submittedName>
        <fullName evidence="2">Uncharacterized protein</fullName>
    </submittedName>
</protein>
<feature type="signal peptide" evidence="1">
    <location>
        <begin position="1"/>
        <end position="46"/>
    </location>
</feature>